<accession>A0ABV7GN25</accession>
<keyword evidence="1" id="KW-0548">Nucleotidyltransferase</keyword>
<dbReference type="Pfam" id="PF13177">
    <property type="entry name" value="DNA_pol3_delta2"/>
    <property type="match status" value="1"/>
</dbReference>
<protein>
    <submittedName>
        <fullName evidence="1">DNA polymerase III subunit delta</fullName>
        <ecNumber evidence="1">2.7.7.7</ecNumber>
    </submittedName>
</protein>
<dbReference type="InterPro" id="IPR027417">
    <property type="entry name" value="P-loop_NTPase"/>
</dbReference>
<evidence type="ECO:0000313" key="2">
    <source>
        <dbReference type="Proteomes" id="UP001595632"/>
    </source>
</evidence>
<keyword evidence="2" id="KW-1185">Reference proteome</keyword>
<dbReference type="GO" id="GO:0003887">
    <property type="term" value="F:DNA-directed DNA polymerase activity"/>
    <property type="evidence" value="ECO:0007669"/>
    <property type="project" value="UniProtKB-EC"/>
</dbReference>
<dbReference type="Proteomes" id="UP001595632">
    <property type="component" value="Unassembled WGS sequence"/>
</dbReference>
<comment type="caution">
    <text evidence="1">The sequence shown here is derived from an EMBL/GenBank/DDBJ whole genome shotgun (WGS) entry which is preliminary data.</text>
</comment>
<dbReference type="Gene3D" id="3.40.50.300">
    <property type="entry name" value="P-loop containing nucleotide triphosphate hydrolases"/>
    <property type="match status" value="1"/>
</dbReference>
<organism evidence="1 2">
    <name type="scientific">Psychromarinibacter halotolerans</name>
    <dbReference type="NCBI Taxonomy" id="1775175"/>
    <lineage>
        <taxon>Bacteria</taxon>
        <taxon>Pseudomonadati</taxon>
        <taxon>Pseudomonadota</taxon>
        <taxon>Alphaproteobacteria</taxon>
        <taxon>Rhodobacterales</taxon>
        <taxon>Paracoccaceae</taxon>
        <taxon>Psychromarinibacter</taxon>
    </lineage>
</organism>
<evidence type="ECO:0000313" key="1">
    <source>
        <dbReference type="EMBL" id="MFC3142984.1"/>
    </source>
</evidence>
<dbReference type="RefSeq" id="WP_275632963.1">
    <property type="nucleotide sequence ID" value="NZ_JARGYD010000004.1"/>
</dbReference>
<proteinExistence type="predicted"/>
<dbReference type="NCBIfam" id="NF005677">
    <property type="entry name" value="PRK07471.1"/>
    <property type="match status" value="1"/>
</dbReference>
<sequence length="372" mass="40097">MTDAAPEADRAPGAPHPRHTERLIGQDEAEAAFLDAFTTGRMHHAWLITGPRGVGKATLAWRIARFLLATPLQQEDGLFGAPPPPETLDISEDHPVSHRLAALSEPGLSLVRRPWDPKTERLRQEITVEEIRRLKRFFELSAADGGRRVVIVDAADEMNVSAANALLKVLEEPPANTTLLLIAHQPSRLLPTILSRCRRLRCRTLDAPEIAQALSQAGVEPGEDADALAALAEGSVGTALRLLTMDGLKLYGELVQVLGDPNARPRALALADGATGRTNADRFALLLDLFDLFLARLARAGISGPPLPEAAEGEARLMARLSPHPHAARQWADLAQSLGARARHGRAVNLDPAALILDMVLKVHETAAKLPA</sequence>
<name>A0ABV7GN25_9RHOB</name>
<dbReference type="EC" id="2.7.7.7" evidence="1"/>
<reference evidence="2" key="1">
    <citation type="journal article" date="2019" name="Int. J. Syst. Evol. Microbiol.">
        <title>The Global Catalogue of Microorganisms (GCM) 10K type strain sequencing project: providing services to taxonomists for standard genome sequencing and annotation.</title>
        <authorList>
            <consortium name="The Broad Institute Genomics Platform"/>
            <consortium name="The Broad Institute Genome Sequencing Center for Infectious Disease"/>
            <person name="Wu L."/>
            <person name="Ma J."/>
        </authorList>
    </citation>
    <scope>NUCLEOTIDE SEQUENCE [LARGE SCALE GENOMIC DNA]</scope>
    <source>
        <strain evidence="2">KCTC 52366</strain>
    </source>
</reference>
<dbReference type="SUPFAM" id="SSF52540">
    <property type="entry name" value="P-loop containing nucleoside triphosphate hydrolases"/>
    <property type="match status" value="1"/>
</dbReference>
<dbReference type="PANTHER" id="PTHR11669">
    <property type="entry name" value="REPLICATION FACTOR C / DNA POLYMERASE III GAMMA-TAU SUBUNIT"/>
    <property type="match status" value="1"/>
</dbReference>
<gene>
    <name evidence="1" type="ORF">ACFOGP_09700</name>
</gene>
<dbReference type="InterPro" id="IPR050238">
    <property type="entry name" value="DNA_Rep/Repair_Clamp_Loader"/>
</dbReference>
<dbReference type="EMBL" id="JBHRTB010000010">
    <property type="protein sequence ID" value="MFC3142984.1"/>
    <property type="molecule type" value="Genomic_DNA"/>
</dbReference>
<keyword evidence="1" id="KW-0808">Transferase</keyword>
<dbReference type="PANTHER" id="PTHR11669:SF8">
    <property type="entry name" value="DNA POLYMERASE III SUBUNIT DELTA"/>
    <property type="match status" value="1"/>
</dbReference>